<dbReference type="EMBL" id="JYDP01000009">
    <property type="protein sequence ID" value="KRZ16947.1"/>
    <property type="molecule type" value="Genomic_DNA"/>
</dbReference>
<reference evidence="1 2" key="1">
    <citation type="submission" date="2015-01" db="EMBL/GenBank/DDBJ databases">
        <title>Evolution of Trichinella species and genotypes.</title>
        <authorList>
            <person name="Korhonen P.K."/>
            <person name="Edoardo P."/>
            <person name="Giuseppe L.R."/>
            <person name="Gasser R.B."/>
        </authorList>
    </citation>
    <scope>NUCLEOTIDE SEQUENCE [LARGE SCALE GENOMIC DNA]</scope>
    <source>
        <strain evidence="1">ISS1029</strain>
    </source>
</reference>
<proteinExistence type="predicted"/>
<evidence type="ECO:0000313" key="1">
    <source>
        <dbReference type="EMBL" id="KRZ16947.1"/>
    </source>
</evidence>
<keyword evidence="2" id="KW-1185">Reference proteome</keyword>
<evidence type="ECO:0000313" key="2">
    <source>
        <dbReference type="Proteomes" id="UP000055024"/>
    </source>
</evidence>
<protein>
    <submittedName>
        <fullName evidence="1">Uncharacterized protein</fullName>
    </submittedName>
</protein>
<name>A0A0V1I224_9BILA</name>
<gene>
    <name evidence="1" type="ORF">T11_2328</name>
</gene>
<organism evidence="1 2">
    <name type="scientific">Trichinella zimbabwensis</name>
    <dbReference type="NCBI Taxonomy" id="268475"/>
    <lineage>
        <taxon>Eukaryota</taxon>
        <taxon>Metazoa</taxon>
        <taxon>Ecdysozoa</taxon>
        <taxon>Nematoda</taxon>
        <taxon>Enoplea</taxon>
        <taxon>Dorylaimia</taxon>
        <taxon>Trichinellida</taxon>
        <taxon>Trichinellidae</taxon>
        <taxon>Trichinella</taxon>
    </lineage>
</organism>
<sequence>MEICYIISGAEFVFEDALHNENKLVIDYCLPKSDTSIKAIWKAEELERRQRNNDFQQRRYTWFFYFSPIFYIRISNAALIHNESMIIRIAKDQLSKSIQDEITRSIISFNKEQTINHAETKVQQAASTDMQGALNQHDHVSFTRHWLGVSEARKCNCSRCEARKLKNTKFSTSFNRVTSSSLGKKSCRQLTAAGTKNKWMPDFKLDKPIEQLTQNL</sequence>
<comment type="caution">
    <text evidence="1">The sequence shown here is derived from an EMBL/GenBank/DDBJ whole genome shotgun (WGS) entry which is preliminary data.</text>
</comment>
<dbReference type="AlphaFoldDB" id="A0A0V1I224"/>
<accession>A0A0V1I224</accession>
<dbReference type="Proteomes" id="UP000055024">
    <property type="component" value="Unassembled WGS sequence"/>
</dbReference>